<feature type="signal peptide" evidence="1">
    <location>
        <begin position="1"/>
        <end position="24"/>
    </location>
</feature>
<accession>A0A840RU34</accession>
<proteinExistence type="predicted"/>
<keyword evidence="3" id="KW-1185">Reference proteome</keyword>
<feature type="chain" id="PRO_5032707585" evidence="1">
    <location>
        <begin position="25"/>
        <end position="67"/>
    </location>
</feature>
<organism evidence="2 3">
    <name type="scientific">Glaciimonas immobilis</name>
    <dbReference type="NCBI Taxonomy" id="728004"/>
    <lineage>
        <taxon>Bacteria</taxon>
        <taxon>Pseudomonadati</taxon>
        <taxon>Pseudomonadota</taxon>
        <taxon>Betaproteobacteria</taxon>
        <taxon>Burkholderiales</taxon>
        <taxon>Oxalobacteraceae</taxon>
        <taxon>Glaciimonas</taxon>
    </lineage>
</organism>
<evidence type="ECO:0000313" key="3">
    <source>
        <dbReference type="Proteomes" id="UP000571084"/>
    </source>
</evidence>
<dbReference type="RefSeq" id="WP_168055946.1">
    <property type="nucleotide sequence ID" value="NZ_JAAOZT010000007.1"/>
</dbReference>
<gene>
    <name evidence="2" type="ORF">HNR39_002400</name>
</gene>
<dbReference type="EMBL" id="JACHHQ010000005">
    <property type="protein sequence ID" value="MBB5200558.1"/>
    <property type="molecule type" value="Genomic_DNA"/>
</dbReference>
<evidence type="ECO:0000313" key="2">
    <source>
        <dbReference type="EMBL" id="MBB5200558.1"/>
    </source>
</evidence>
<comment type="caution">
    <text evidence="2">The sequence shown here is derived from an EMBL/GenBank/DDBJ whole genome shotgun (WGS) entry which is preliminary data.</text>
</comment>
<dbReference type="Proteomes" id="UP000571084">
    <property type="component" value="Unassembled WGS sequence"/>
</dbReference>
<evidence type="ECO:0000256" key="1">
    <source>
        <dbReference type="SAM" id="SignalP"/>
    </source>
</evidence>
<sequence>MKPSHKLVISSIAMSGVMMSAAYAAEPGRHPSYIHALQDLDIANWLIAHRAGDKSVMDHDEVPLGEI</sequence>
<name>A0A840RU34_9BURK</name>
<protein>
    <submittedName>
        <fullName evidence="2">Uncharacterized protein</fullName>
    </submittedName>
</protein>
<reference evidence="2 3" key="1">
    <citation type="submission" date="2020-08" db="EMBL/GenBank/DDBJ databases">
        <title>Genomic Encyclopedia of Type Strains, Phase IV (KMG-IV): sequencing the most valuable type-strain genomes for metagenomic binning, comparative biology and taxonomic classification.</title>
        <authorList>
            <person name="Goeker M."/>
        </authorList>
    </citation>
    <scope>NUCLEOTIDE SEQUENCE [LARGE SCALE GENOMIC DNA]</scope>
    <source>
        <strain evidence="2 3">DSM 23240</strain>
    </source>
</reference>
<dbReference type="AlphaFoldDB" id="A0A840RU34"/>
<keyword evidence="1" id="KW-0732">Signal</keyword>